<proteinExistence type="predicted"/>
<evidence type="ECO:0000313" key="4">
    <source>
        <dbReference type="EMBL" id="RAW32115.1"/>
    </source>
</evidence>
<dbReference type="OrthoDB" id="9988443at2759"/>
<dbReference type="AlphaFoldDB" id="A0A329S5U9"/>
<dbReference type="VEuPathDB" id="FungiDB:PC110_g11539"/>
<dbReference type="Proteomes" id="UP000251314">
    <property type="component" value="Unassembled WGS sequence"/>
</dbReference>
<reference evidence="2" key="2">
    <citation type="submission" date="2018-10" db="EMBL/GenBank/DDBJ databases">
        <title>Effector identification in a new, highly contiguous assembly of the strawberry crown rot pathogen Phytophthora cactorum.</title>
        <authorList>
            <person name="Armitage A.D."/>
            <person name="Nellist C.F."/>
            <person name="Bates H."/>
            <person name="Vickerstaff R.J."/>
            <person name="Harrison R.J."/>
        </authorList>
    </citation>
    <scope>NUCLEOTIDE SEQUENCE</scope>
    <source>
        <strain evidence="2">15-7</strain>
        <strain evidence="3">P415</strain>
    </source>
</reference>
<evidence type="ECO:0000313" key="2">
    <source>
        <dbReference type="EMBL" id="KAG2851133.1"/>
    </source>
</evidence>
<accession>A0A329S5U9</accession>
<dbReference type="Proteomes" id="UP000697107">
    <property type="component" value="Unassembled WGS sequence"/>
</dbReference>
<feature type="domain" description="MULE transposase" evidence="1">
    <location>
        <begin position="36"/>
        <end position="129"/>
    </location>
</feature>
<dbReference type="EMBL" id="RCML01001071">
    <property type="protein sequence ID" value="KAG2965812.1"/>
    <property type="molecule type" value="Genomic_DNA"/>
</dbReference>
<dbReference type="EMBL" id="MJFZ01000291">
    <property type="protein sequence ID" value="RAW32115.1"/>
    <property type="molecule type" value="Genomic_DNA"/>
</dbReference>
<reference evidence="4 5" key="1">
    <citation type="submission" date="2018-01" db="EMBL/GenBank/DDBJ databases">
        <title>Draft genome of the strawberry crown rot pathogen Phytophthora cactorum.</title>
        <authorList>
            <person name="Armitage A.D."/>
            <person name="Lysoe E."/>
            <person name="Nellist C.F."/>
            <person name="Harrison R.J."/>
            <person name="Brurberg M.B."/>
        </authorList>
    </citation>
    <scope>NUCLEOTIDE SEQUENCE [LARGE SCALE GENOMIC DNA]</scope>
    <source>
        <strain evidence="4 5">10300</strain>
    </source>
</reference>
<comment type="caution">
    <text evidence="4">The sequence shown here is derived from an EMBL/GenBank/DDBJ whole genome shotgun (WGS) entry which is preliminary data.</text>
</comment>
<dbReference type="InterPro" id="IPR018289">
    <property type="entry name" value="MULE_transposase_dom"/>
</dbReference>
<keyword evidence="5" id="KW-1185">Reference proteome</keyword>
<sequence length="190" mass="22112">MQFHYVYAHTGVIKRMIGFAHPDLLRLLKYTKNPLFIDCTFKVFPQPFSQLAIVMGYDPAYDFYLPIFYVLLPDKLQDAYWHLLDNVIMQCDLQVNPRYVTFDFEMGLLNAVRQLFIGVSVVGCLFHWKQALRRKMIDLRIPQETVSHVMTAGVIDVLTVIPIGEITEKCIPFVRSRVDESGHRGKCYTF</sequence>
<evidence type="ECO:0000313" key="3">
    <source>
        <dbReference type="EMBL" id="KAG2965812.1"/>
    </source>
</evidence>
<evidence type="ECO:0000259" key="1">
    <source>
        <dbReference type="Pfam" id="PF10551"/>
    </source>
</evidence>
<evidence type="ECO:0000313" key="5">
    <source>
        <dbReference type="Proteomes" id="UP000251314"/>
    </source>
</evidence>
<dbReference type="EMBL" id="RCMG01000629">
    <property type="protein sequence ID" value="KAG2851133.1"/>
    <property type="molecule type" value="Genomic_DNA"/>
</dbReference>
<dbReference type="Pfam" id="PF10551">
    <property type="entry name" value="MULE"/>
    <property type="match status" value="1"/>
</dbReference>
<dbReference type="Proteomes" id="UP000735874">
    <property type="component" value="Unassembled WGS sequence"/>
</dbReference>
<name>A0A329S5U9_9STRA</name>
<protein>
    <recommendedName>
        <fullName evidence="1">MULE transposase domain-containing protein</fullName>
    </recommendedName>
</protein>
<organism evidence="4 5">
    <name type="scientific">Phytophthora cactorum</name>
    <dbReference type="NCBI Taxonomy" id="29920"/>
    <lineage>
        <taxon>Eukaryota</taxon>
        <taxon>Sar</taxon>
        <taxon>Stramenopiles</taxon>
        <taxon>Oomycota</taxon>
        <taxon>Peronosporomycetes</taxon>
        <taxon>Peronosporales</taxon>
        <taxon>Peronosporaceae</taxon>
        <taxon>Phytophthora</taxon>
    </lineage>
</organism>
<gene>
    <name evidence="4" type="ORF">PC110_g11539</name>
    <name evidence="2" type="ORF">PC113_g16180</name>
    <name evidence="3" type="ORF">PC118_g19533</name>
</gene>